<evidence type="ECO:0008006" key="3">
    <source>
        <dbReference type="Google" id="ProtNLM"/>
    </source>
</evidence>
<reference evidence="1 2" key="3">
    <citation type="journal article" date="2015" name="Genome Announc.">
        <title>Draft Genome Sequence of the Archiascomycetous Yeast Saitoella complicata.</title>
        <authorList>
            <person name="Yamauchi K."/>
            <person name="Kondo S."/>
            <person name="Hamamoto M."/>
            <person name="Takahashi Y."/>
            <person name="Ogura Y."/>
            <person name="Hayashi T."/>
            <person name="Nishida H."/>
        </authorList>
    </citation>
    <scope>NUCLEOTIDE SEQUENCE [LARGE SCALE GENOMIC DNA]</scope>
    <source>
        <strain evidence="1 2">NRRL Y-17804</strain>
    </source>
</reference>
<reference evidence="1 2" key="2">
    <citation type="journal article" date="2014" name="J. Gen. Appl. Microbiol.">
        <title>The early diverging ascomycetous budding yeast Saitoella complicata has three histone deacetylases belonging to the Clr6, Hos2, and Rpd3 lineages.</title>
        <authorList>
            <person name="Nishida H."/>
            <person name="Matsumoto T."/>
            <person name="Kondo S."/>
            <person name="Hamamoto M."/>
            <person name="Yoshikawa H."/>
        </authorList>
    </citation>
    <scope>NUCLEOTIDE SEQUENCE [LARGE SCALE GENOMIC DNA]</scope>
    <source>
        <strain evidence="1 2">NRRL Y-17804</strain>
    </source>
</reference>
<dbReference type="Gene3D" id="6.10.140.1230">
    <property type="match status" value="1"/>
</dbReference>
<dbReference type="Pfam" id="PF03357">
    <property type="entry name" value="Snf7"/>
    <property type="match status" value="1"/>
</dbReference>
<comment type="caution">
    <text evidence="1">The sequence shown here is derived from an EMBL/GenBank/DDBJ whole genome shotgun (WGS) entry which is preliminary data.</text>
</comment>
<proteinExistence type="predicted"/>
<dbReference type="OMA" id="KILWEVT"/>
<dbReference type="GO" id="GO:0007034">
    <property type="term" value="P:vacuolar transport"/>
    <property type="evidence" value="ECO:0007669"/>
    <property type="project" value="InterPro"/>
</dbReference>
<sequence length="231" mass="26223">METIRSFFFKPTPQELHRKWSTQLRAEQRALEKQLNSISLAESKTKRLLKQTAKTRPSDVVSQKTLAREIVRARKESERVSRSKALVGSVLMQLNEQMATYKISNSLRSSTKIMKDVNTLVSLPQISAQMREMSMEMTKAGIIDEMIGDTLDELGVDEELDEEADEEVDKILEEVVGGKLANAAKVPEGRIVEPEPVQEEEDEEDVLAVFGYEERLYAEQSIRQMMNTNGT</sequence>
<gene>
    <name evidence="1" type="ORF">G7K_5718-t1</name>
</gene>
<accession>A0A0E9NP13</accession>
<dbReference type="AlphaFoldDB" id="A0A0E9NP13"/>
<evidence type="ECO:0000313" key="1">
    <source>
        <dbReference type="EMBL" id="GAO51622.1"/>
    </source>
</evidence>
<dbReference type="InterPro" id="IPR005024">
    <property type="entry name" value="Snf7_fam"/>
</dbReference>
<name>A0A0E9NP13_SAICN</name>
<evidence type="ECO:0000313" key="2">
    <source>
        <dbReference type="Proteomes" id="UP000033140"/>
    </source>
</evidence>
<dbReference type="Proteomes" id="UP000033140">
    <property type="component" value="Unassembled WGS sequence"/>
</dbReference>
<reference evidence="1 2" key="1">
    <citation type="journal article" date="2011" name="J. Gen. Appl. Microbiol.">
        <title>Draft genome sequencing of the enigmatic yeast Saitoella complicata.</title>
        <authorList>
            <person name="Nishida H."/>
            <person name="Hamamoto M."/>
            <person name="Sugiyama J."/>
        </authorList>
    </citation>
    <scope>NUCLEOTIDE SEQUENCE [LARGE SCALE GENOMIC DNA]</scope>
    <source>
        <strain evidence="1 2">NRRL Y-17804</strain>
    </source>
</reference>
<keyword evidence="2" id="KW-1185">Reference proteome</keyword>
<dbReference type="EMBL" id="BACD03000049">
    <property type="protein sequence ID" value="GAO51622.1"/>
    <property type="molecule type" value="Genomic_DNA"/>
</dbReference>
<protein>
    <recommendedName>
        <fullName evidence="3">Vacuolar protein-sorting-associated protein 24</fullName>
    </recommendedName>
</protein>
<dbReference type="PANTHER" id="PTHR10476">
    <property type="entry name" value="CHARGED MULTIVESICULAR BODY PROTEIN"/>
    <property type="match status" value="1"/>
</dbReference>
<organism evidence="1 2">
    <name type="scientific">Saitoella complicata (strain BCRC 22490 / CBS 7301 / JCM 7358 / NBRC 10748 / NRRL Y-17804)</name>
    <dbReference type="NCBI Taxonomy" id="698492"/>
    <lineage>
        <taxon>Eukaryota</taxon>
        <taxon>Fungi</taxon>
        <taxon>Dikarya</taxon>
        <taxon>Ascomycota</taxon>
        <taxon>Taphrinomycotina</taxon>
        <taxon>Taphrinomycotina incertae sedis</taxon>
        <taxon>Saitoella</taxon>
    </lineage>
</organism>
<dbReference type="STRING" id="698492.A0A0E9NP13"/>